<proteinExistence type="predicted"/>
<gene>
    <name evidence="2" type="ORF">HLRTI_001022</name>
</gene>
<dbReference type="InterPro" id="IPR057179">
    <property type="entry name" value="DUF7857"/>
</dbReference>
<dbReference type="STRING" id="1033806.HTIA_0204"/>
<evidence type="ECO:0000313" key="2">
    <source>
        <dbReference type="EMBL" id="ERJ06944.1"/>
    </source>
</evidence>
<reference evidence="2 3" key="1">
    <citation type="journal article" date="2011" name="J. Bacteriol.">
        <title>Genome sequence of Halorhabdus tiamatea, the first archaeon isolated from a deep-sea anoxic brine lake.</title>
        <authorList>
            <person name="Antunes A."/>
            <person name="Alam I."/>
            <person name="Bajic V.B."/>
            <person name="Stingl U."/>
        </authorList>
    </citation>
    <scope>NUCLEOTIDE SEQUENCE [LARGE SCALE GENOMIC DNA]</scope>
    <source>
        <strain evidence="2 3">SARL4B</strain>
    </source>
</reference>
<dbReference type="eggNOG" id="arCOG06335">
    <property type="taxonomic scope" value="Archaea"/>
</dbReference>
<dbReference type="Proteomes" id="UP000003861">
    <property type="component" value="Unassembled WGS sequence"/>
</dbReference>
<accession>U2FF84</accession>
<protein>
    <submittedName>
        <fullName evidence="2">Uncharacterized protein</fullName>
    </submittedName>
</protein>
<feature type="region of interest" description="Disordered" evidence="1">
    <location>
        <begin position="41"/>
        <end position="85"/>
    </location>
</feature>
<evidence type="ECO:0000256" key="1">
    <source>
        <dbReference type="SAM" id="MobiDB-lite"/>
    </source>
</evidence>
<organism evidence="2 3">
    <name type="scientific">Halorhabdus tiamatea SARL4B</name>
    <dbReference type="NCBI Taxonomy" id="1033806"/>
    <lineage>
        <taxon>Archaea</taxon>
        <taxon>Methanobacteriati</taxon>
        <taxon>Methanobacteriota</taxon>
        <taxon>Stenosarchaea group</taxon>
        <taxon>Halobacteria</taxon>
        <taxon>Halobacteriales</taxon>
        <taxon>Haloarculaceae</taxon>
        <taxon>Halorhabdus</taxon>
    </lineage>
</organism>
<name>U2FF84_9EURY</name>
<reference evidence="2 3" key="2">
    <citation type="journal article" date="2013" name="PLoS ONE">
        <title>INDIGO - INtegrated Data Warehouse of MIcrobial GenOmes with Examples from the Red Sea Extremophiles.</title>
        <authorList>
            <person name="Alam I."/>
            <person name="Antunes A."/>
            <person name="Kamau A.A."/>
            <person name="Ba Alawi W."/>
            <person name="Kalkatawi M."/>
            <person name="Stingl U."/>
            <person name="Bajic V.B."/>
        </authorList>
    </citation>
    <scope>NUCLEOTIDE SEQUENCE [LARGE SCALE GENOMIC DNA]</scope>
    <source>
        <strain evidence="2 3">SARL4B</strain>
    </source>
</reference>
<sequence length="128" mass="14296">MGNFQSHMVELDTETIVEGGVTFVQATVTNTRGTSQAVRLENRLEGPPWPPRRAGIETPEWDGDYWEGTVQPGERRGLGYASPAEPIDQPLTVVDVRRVTSADRRDTSAVLRDLDGWRPPRALLADRR</sequence>
<dbReference type="AlphaFoldDB" id="U2FF84"/>
<comment type="caution">
    <text evidence="2">The sequence shown here is derived from an EMBL/GenBank/DDBJ whole genome shotgun (WGS) entry which is preliminary data.</text>
</comment>
<evidence type="ECO:0000313" key="3">
    <source>
        <dbReference type="Proteomes" id="UP000003861"/>
    </source>
</evidence>
<dbReference type="Pfam" id="PF25256">
    <property type="entry name" value="DUF7857"/>
    <property type="match status" value="1"/>
</dbReference>
<dbReference type="EMBL" id="AFNT02000008">
    <property type="protein sequence ID" value="ERJ06944.1"/>
    <property type="molecule type" value="Genomic_DNA"/>
</dbReference>